<dbReference type="GO" id="GO:0003959">
    <property type="term" value="F:NADPH dehydrogenase activity"/>
    <property type="evidence" value="ECO:0007669"/>
    <property type="project" value="TreeGrafter"/>
</dbReference>
<dbReference type="AlphaFoldDB" id="A0A4Q2DGA9"/>
<dbReference type="Gene3D" id="3.20.20.70">
    <property type="entry name" value="Aldolase class I"/>
    <property type="match status" value="1"/>
</dbReference>
<organism evidence="2 3">
    <name type="scientific">Candolleomyces aberdarensis</name>
    <dbReference type="NCBI Taxonomy" id="2316362"/>
    <lineage>
        <taxon>Eukaryota</taxon>
        <taxon>Fungi</taxon>
        <taxon>Dikarya</taxon>
        <taxon>Basidiomycota</taxon>
        <taxon>Agaricomycotina</taxon>
        <taxon>Agaricomycetes</taxon>
        <taxon>Agaricomycetidae</taxon>
        <taxon>Agaricales</taxon>
        <taxon>Agaricineae</taxon>
        <taxon>Psathyrellaceae</taxon>
        <taxon>Candolleomyces</taxon>
    </lineage>
</organism>
<feature type="domain" description="NADH:flavin oxidoreductase/NADH oxidase N-terminal" evidence="1">
    <location>
        <begin position="4"/>
        <end position="344"/>
    </location>
</feature>
<dbReference type="EMBL" id="SDEE01000331">
    <property type="protein sequence ID" value="RXW17555.1"/>
    <property type="molecule type" value="Genomic_DNA"/>
</dbReference>
<evidence type="ECO:0000259" key="1">
    <source>
        <dbReference type="Pfam" id="PF00724"/>
    </source>
</evidence>
<dbReference type="SUPFAM" id="SSF51395">
    <property type="entry name" value="FMN-linked oxidoreductases"/>
    <property type="match status" value="1"/>
</dbReference>
<evidence type="ECO:0000313" key="3">
    <source>
        <dbReference type="Proteomes" id="UP000290288"/>
    </source>
</evidence>
<comment type="caution">
    <text evidence="2">The sequence shown here is derived from an EMBL/GenBank/DDBJ whole genome shotgun (WGS) entry which is preliminary data.</text>
</comment>
<dbReference type="Pfam" id="PF00724">
    <property type="entry name" value="Oxidored_FMN"/>
    <property type="match status" value="1"/>
</dbReference>
<dbReference type="PANTHER" id="PTHR22893:SF91">
    <property type="entry name" value="NADPH DEHYDROGENASE 2-RELATED"/>
    <property type="match status" value="1"/>
</dbReference>
<proteinExistence type="predicted"/>
<dbReference type="GO" id="GO:0010181">
    <property type="term" value="F:FMN binding"/>
    <property type="evidence" value="ECO:0007669"/>
    <property type="project" value="InterPro"/>
</dbReference>
<dbReference type="FunFam" id="3.20.20.70:FF:000138">
    <property type="entry name" value="NADPH dehydrogenase 1"/>
    <property type="match status" value="1"/>
</dbReference>
<dbReference type="InterPro" id="IPR045247">
    <property type="entry name" value="Oye-like"/>
</dbReference>
<dbReference type="STRING" id="2316362.A0A4Q2DGA9"/>
<evidence type="ECO:0000313" key="2">
    <source>
        <dbReference type="EMBL" id="RXW17555.1"/>
    </source>
</evidence>
<accession>A0A4Q2DGA9</accession>
<dbReference type="CDD" id="cd02933">
    <property type="entry name" value="OYE_like_FMN"/>
    <property type="match status" value="1"/>
</dbReference>
<sequence>MATFFSPIKVGNVHLEHRVVLAPLTRFRATRSEHVPVVPLVKEYYEQRGSVPGTLLVSEATFIAPEAGGYSYVPGIWSSDQIKAWKKITDGVHAKRSYIFLQLWALGRTATASVLTEEGNYPLVAPSPISLSGSPSDAPAPRALSIAQIDRYVGFYVQAAKNAIEAGFDGVEIHGANGYLIDQFLQDVSNTRTDEYGGNIENRSRFGLRVVDEVVKAIGAEKTAIRLSPWGRFQDMKMHDPIPQFSHFVSSLVESHPKLAFVHLVEPPPIAERTDVKHLSKIPEESNDFIRKIWAPRPLVTTGGYTREDALKVVADNKGALVGFGRHFISNPDVPFRLEHNLPLTPVDRSTIYTPSDKKGTEKGYIDYPFSEEFLKERNSNSKAHSVPEERHVVESAVLVGLVGLIGFQALSWWRGSR</sequence>
<dbReference type="InterPro" id="IPR001155">
    <property type="entry name" value="OxRdtase_FMN_N"/>
</dbReference>
<protein>
    <recommendedName>
        <fullName evidence="1">NADH:flavin oxidoreductase/NADH oxidase N-terminal domain-containing protein</fullName>
    </recommendedName>
</protein>
<gene>
    <name evidence="2" type="ORF">EST38_g8287</name>
</gene>
<keyword evidence="3" id="KW-1185">Reference proteome</keyword>
<reference evidence="2 3" key="1">
    <citation type="submission" date="2019-01" db="EMBL/GenBank/DDBJ databases">
        <title>Draft genome sequence of Psathyrella aberdarensis IHI B618.</title>
        <authorList>
            <person name="Buettner E."/>
            <person name="Kellner H."/>
        </authorList>
    </citation>
    <scope>NUCLEOTIDE SEQUENCE [LARGE SCALE GENOMIC DNA]</scope>
    <source>
        <strain evidence="2 3">IHI B618</strain>
    </source>
</reference>
<name>A0A4Q2DGA9_9AGAR</name>
<dbReference type="InterPro" id="IPR013785">
    <property type="entry name" value="Aldolase_TIM"/>
</dbReference>
<dbReference type="OrthoDB" id="276546at2759"/>
<dbReference type="PANTHER" id="PTHR22893">
    <property type="entry name" value="NADH OXIDOREDUCTASE-RELATED"/>
    <property type="match status" value="1"/>
</dbReference>
<dbReference type="Proteomes" id="UP000290288">
    <property type="component" value="Unassembled WGS sequence"/>
</dbReference>